<dbReference type="SMART" id="SM00256">
    <property type="entry name" value="FBOX"/>
    <property type="match status" value="1"/>
</dbReference>
<accession>A0AAD7B488</accession>
<keyword evidence="3" id="KW-1185">Reference proteome</keyword>
<dbReference type="Proteomes" id="UP001221142">
    <property type="component" value="Unassembled WGS sequence"/>
</dbReference>
<dbReference type="EMBL" id="JARKIF010000036">
    <property type="protein sequence ID" value="KAJ7610185.1"/>
    <property type="molecule type" value="Genomic_DNA"/>
</dbReference>
<evidence type="ECO:0000313" key="2">
    <source>
        <dbReference type="EMBL" id="KAJ7610185.1"/>
    </source>
</evidence>
<evidence type="ECO:0000313" key="3">
    <source>
        <dbReference type="Proteomes" id="UP001221142"/>
    </source>
</evidence>
<feature type="domain" description="F-box" evidence="1">
    <location>
        <begin position="2"/>
        <end position="48"/>
    </location>
</feature>
<dbReference type="InterPro" id="IPR036047">
    <property type="entry name" value="F-box-like_dom_sf"/>
</dbReference>
<dbReference type="AlphaFoldDB" id="A0AAD7B488"/>
<reference evidence="2" key="1">
    <citation type="submission" date="2023-03" db="EMBL/GenBank/DDBJ databases">
        <title>Massive genome expansion in bonnet fungi (Mycena s.s.) driven by repeated elements and novel gene families across ecological guilds.</title>
        <authorList>
            <consortium name="Lawrence Berkeley National Laboratory"/>
            <person name="Harder C.B."/>
            <person name="Miyauchi S."/>
            <person name="Viragh M."/>
            <person name="Kuo A."/>
            <person name="Thoen E."/>
            <person name="Andreopoulos B."/>
            <person name="Lu D."/>
            <person name="Skrede I."/>
            <person name="Drula E."/>
            <person name="Henrissat B."/>
            <person name="Morin E."/>
            <person name="Kohler A."/>
            <person name="Barry K."/>
            <person name="LaButti K."/>
            <person name="Morin E."/>
            <person name="Salamov A."/>
            <person name="Lipzen A."/>
            <person name="Mereny Z."/>
            <person name="Hegedus B."/>
            <person name="Baldrian P."/>
            <person name="Stursova M."/>
            <person name="Weitz H."/>
            <person name="Taylor A."/>
            <person name="Grigoriev I.V."/>
            <person name="Nagy L.G."/>
            <person name="Martin F."/>
            <person name="Kauserud H."/>
        </authorList>
    </citation>
    <scope>NUCLEOTIDE SEQUENCE</scope>
    <source>
        <strain evidence="2">9284</strain>
    </source>
</reference>
<dbReference type="PROSITE" id="PS50181">
    <property type="entry name" value="FBOX"/>
    <property type="match status" value="1"/>
</dbReference>
<name>A0AAD7B488_9AGAR</name>
<comment type="caution">
    <text evidence="2">The sequence shown here is derived from an EMBL/GenBank/DDBJ whole genome shotgun (WGS) entry which is preliminary data.</text>
</comment>
<evidence type="ECO:0000259" key="1">
    <source>
        <dbReference type="PROSITE" id="PS50181"/>
    </source>
</evidence>
<dbReference type="Pfam" id="PF00646">
    <property type="entry name" value="F-box"/>
    <property type="match status" value="1"/>
</dbReference>
<dbReference type="SUPFAM" id="SSF81383">
    <property type="entry name" value="F-box domain"/>
    <property type="match status" value="1"/>
</dbReference>
<dbReference type="InterPro" id="IPR001810">
    <property type="entry name" value="F-box_dom"/>
</dbReference>
<proteinExistence type="predicted"/>
<gene>
    <name evidence="2" type="ORF">FB45DRAFT_336999</name>
</gene>
<sequence length="248" mass="27399">MSLKLPDFPLDVLLEVAKELDLSDSLHLAATCTACAAVLDSPSFWIECLRRMEEIHRRPIPCTPGTDLTVLPLDKLRDVAVHAYKLRKNWASDSALPVTIHSYYIAGESDPSHILPIEGTHMILIVFYRSLACLNTTTGEYLANCDRDPTFEGCSPLFYSAGMCCVAFACYNDVGKELALAVFNVDYGDLEAVTVSSTFSRSWPYPERIRIECVIANENTLGVVGSMDGEGPALFYCRTSDPGLYMHV</sequence>
<protein>
    <recommendedName>
        <fullName evidence="1">F-box domain-containing protein</fullName>
    </recommendedName>
</protein>
<organism evidence="2 3">
    <name type="scientific">Roridomyces roridus</name>
    <dbReference type="NCBI Taxonomy" id="1738132"/>
    <lineage>
        <taxon>Eukaryota</taxon>
        <taxon>Fungi</taxon>
        <taxon>Dikarya</taxon>
        <taxon>Basidiomycota</taxon>
        <taxon>Agaricomycotina</taxon>
        <taxon>Agaricomycetes</taxon>
        <taxon>Agaricomycetidae</taxon>
        <taxon>Agaricales</taxon>
        <taxon>Marasmiineae</taxon>
        <taxon>Mycenaceae</taxon>
        <taxon>Roridomyces</taxon>
    </lineage>
</organism>